<dbReference type="EMBL" id="VSSQ01058721">
    <property type="protein sequence ID" value="MPN12383.1"/>
    <property type="molecule type" value="Genomic_DNA"/>
</dbReference>
<sequence length="94" mass="10504">MVKLIQFGQLCLTVGEDLLLFFFAHGAEGDLNIAHPAHCHQGQAGIALHLVLHRTTRDRQRQGERNRSCLCDLQVFDHAELNDIASKFGVVHFG</sequence>
<reference evidence="1" key="1">
    <citation type="submission" date="2019-08" db="EMBL/GenBank/DDBJ databases">
        <authorList>
            <person name="Kucharzyk K."/>
            <person name="Murdoch R.W."/>
            <person name="Higgins S."/>
            <person name="Loffler F."/>
        </authorList>
    </citation>
    <scope>NUCLEOTIDE SEQUENCE</scope>
</reference>
<gene>
    <name evidence="1" type="ORF">SDC9_159701</name>
</gene>
<protein>
    <submittedName>
        <fullName evidence="1">Uncharacterized protein</fullName>
    </submittedName>
</protein>
<proteinExistence type="predicted"/>
<organism evidence="1">
    <name type="scientific">bioreactor metagenome</name>
    <dbReference type="NCBI Taxonomy" id="1076179"/>
    <lineage>
        <taxon>unclassified sequences</taxon>
        <taxon>metagenomes</taxon>
        <taxon>ecological metagenomes</taxon>
    </lineage>
</organism>
<dbReference type="AlphaFoldDB" id="A0A645FJH3"/>
<evidence type="ECO:0000313" key="1">
    <source>
        <dbReference type="EMBL" id="MPN12383.1"/>
    </source>
</evidence>
<name>A0A645FJH3_9ZZZZ</name>
<comment type="caution">
    <text evidence="1">The sequence shown here is derived from an EMBL/GenBank/DDBJ whole genome shotgun (WGS) entry which is preliminary data.</text>
</comment>
<accession>A0A645FJH3</accession>